<organism evidence="3 4">
    <name type="scientific">Senna tora</name>
    <dbReference type="NCBI Taxonomy" id="362788"/>
    <lineage>
        <taxon>Eukaryota</taxon>
        <taxon>Viridiplantae</taxon>
        <taxon>Streptophyta</taxon>
        <taxon>Embryophyta</taxon>
        <taxon>Tracheophyta</taxon>
        <taxon>Spermatophyta</taxon>
        <taxon>Magnoliopsida</taxon>
        <taxon>eudicotyledons</taxon>
        <taxon>Gunneridae</taxon>
        <taxon>Pentapetalae</taxon>
        <taxon>rosids</taxon>
        <taxon>fabids</taxon>
        <taxon>Fabales</taxon>
        <taxon>Fabaceae</taxon>
        <taxon>Caesalpinioideae</taxon>
        <taxon>Cassia clade</taxon>
        <taxon>Senna</taxon>
    </lineage>
</organism>
<dbReference type="InterPro" id="IPR025836">
    <property type="entry name" value="Zn_knuckle_CX2CX4HX4C"/>
</dbReference>
<dbReference type="Proteomes" id="UP000634136">
    <property type="component" value="Unassembled WGS sequence"/>
</dbReference>
<dbReference type="AlphaFoldDB" id="A0A835C7M4"/>
<dbReference type="OrthoDB" id="1434627at2759"/>
<dbReference type="InterPro" id="IPR001878">
    <property type="entry name" value="Znf_CCHC"/>
</dbReference>
<dbReference type="PANTHER" id="PTHR31286">
    <property type="entry name" value="GLYCINE-RICH CELL WALL STRUCTURAL PROTEIN 1.8-LIKE"/>
    <property type="match status" value="1"/>
</dbReference>
<dbReference type="PANTHER" id="PTHR31286:SF178">
    <property type="entry name" value="DUF4283 DOMAIN-CONTAINING PROTEIN"/>
    <property type="match status" value="1"/>
</dbReference>
<dbReference type="InterPro" id="IPR040256">
    <property type="entry name" value="At4g02000-like"/>
</dbReference>
<dbReference type="Pfam" id="PF14392">
    <property type="entry name" value="zf-CCHC_4"/>
    <property type="match status" value="1"/>
</dbReference>
<accession>A0A835C7M4</accession>
<keyword evidence="1" id="KW-0863">Zinc-finger</keyword>
<dbReference type="GO" id="GO:0008270">
    <property type="term" value="F:zinc ion binding"/>
    <property type="evidence" value="ECO:0007669"/>
    <property type="project" value="UniProtKB-KW"/>
</dbReference>
<keyword evidence="1" id="KW-0862">Zinc</keyword>
<feature type="domain" description="CCHC-type" evidence="2">
    <location>
        <begin position="167"/>
        <end position="182"/>
    </location>
</feature>
<dbReference type="InterPro" id="IPR025558">
    <property type="entry name" value="DUF4283"/>
</dbReference>
<sequence length="599" mass="68228">MLMSSKAVNKNTAIAMMKKRWNLREEVSILEIKVNMFLFNFKSADDCLKVLKGRPWTILGCLLNIQLWSQLKVLNEIDFSFAPFRIQFHDLPLEGMNRGNVERMSSNFGEVIVYEDPVVNGRLIKSFARARVLIDLRKPPTTGFWVPRPGLSRIWIPMRYEKLHQFCFNCGRIGHEVKNCKEVRSTPGRDRDSEDPNSQYRFGDWLGTAQVRSWEKAVVLGESRSGPTVNLNFMKEEVVMDDVSGPGGEVLMGEARKSDGMMGVEIREAGVKGDGELGEGSSNLAGSKVKIEVDSMSVEDARLGLVFAGQERNGVEIENPNLQKKGKWVEKSISSKASISVFVEDDSVKDVAMFSAGKVGSKKDRKKDKRRGKELSEEFLVDVPVKDEGFFPDDWFKFKALGRSAKGGVKIEEGSGGWPSAATRELNYKPLVVFLMETRSGRRKMEKLKRRHRLSFEHSLYVDAKVDAVGCEAPNFISMVYGPLKEGERRIVWDKLRELSSNVTPRSFTFEMFWVDRHDFKDVVSRGWGDWRGDSGIVDALIKRLDVCRDILIKWSRLAFPNCRKVIKELNEQLQFCFDGPFSVEKKELIEEITKKIEF</sequence>
<protein>
    <submittedName>
        <fullName evidence="3">TMV resistance protein N-like</fullName>
    </submittedName>
</protein>
<keyword evidence="4" id="KW-1185">Reference proteome</keyword>
<evidence type="ECO:0000313" key="4">
    <source>
        <dbReference type="Proteomes" id="UP000634136"/>
    </source>
</evidence>
<reference evidence="3" key="1">
    <citation type="submission" date="2020-09" db="EMBL/GenBank/DDBJ databases">
        <title>Genome-Enabled Discovery of Anthraquinone Biosynthesis in Senna tora.</title>
        <authorList>
            <person name="Kang S.-H."/>
            <person name="Pandey R.P."/>
            <person name="Lee C.-M."/>
            <person name="Sim J.-S."/>
            <person name="Jeong J.-T."/>
            <person name="Choi B.-S."/>
            <person name="Jung M."/>
            <person name="Ginzburg D."/>
            <person name="Zhao K."/>
            <person name="Won S.Y."/>
            <person name="Oh T.-J."/>
            <person name="Yu Y."/>
            <person name="Kim N.-H."/>
            <person name="Lee O.R."/>
            <person name="Lee T.-H."/>
            <person name="Bashyal P."/>
            <person name="Kim T.-S."/>
            <person name="Lee W.-H."/>
            <person name="Kawkins C."/>
            <person name="Kim C.-K."/>
            <person name="Kim J.S."/>
            <person name="Ahn B.O."/>
            <person name="Rhee S.Y."/>
            <person name="Sohng J.K."/>
        </authorList>
    </citation>
    <scope>NUCLEOTIDE SEQUENCE</scope>
    <source>
        <tissue evidence="3">Leaf</tissue>
    </source>
</reference>
<keyword evidence="1" id="KW-0479">Metal-binding</keyword>
<dbReference type="Pfam" id="PF14111">
    <property type="entry name" value="DUF4283"/>
    <property type="match status" value="1"/>
</dbReference>
<name>A0A835C7M4_9FABA</name>
<gene>
    <name evidence="3" type="ORF">G2W53_015433</name>
</gene>
<dbReference type="GO" id="GO:0003676">
    <property type="term" value="F:nucleic acid binding"/>
    <property type="evidence" value="ECO:0007669"/>
    <property type="project" value="InterPro"/>
</dbReference>
<dbReference type="EMBL" id="JAAIUW010000005">
    <property type="protein sequence ID" value="KAF7833100.1"/>
    <property type="molecule type" value="Genomic_DNA"/>
</dbReference>
<evidence type="ECO:0000259" key="2">
    <source>
        <dbReference type="PROSITE" id="PS50158"/>
    </source>
</evidence>
<comment type="caution">
    <text evidence="3">The sequence shown here is derived from an EMBL/GenBank/DDBJ whole genome shotgun (WGS) entry which is preliminary data.</text>
</comment>
<proteinExistence type="predicted"/>
<evidence type="ECO:0000313" key="3">
    <source>
        <dbReference type="EMBL" id="KAF7833100.1"/>
    </source>
</evidence>
<dbReference type="PROSITE" id="PS50158">
    <property type="entry name" value="ZF_CCHC"/>
    <property type="match status" value="1"/>
</dbReference>
<evidence type="ECO:0000256" key="1">
    <source>
        <dbReference type="PROSITE-ProRule" id="PRU00047"/>
    </source>
</evidence>